<name>A0A9N9G9K0_9GLOM</name>
<dbReference type="EMBL" id="CAJVPS010003539">
    <property type="protein sequence ID" value="CAG8590940.1"/>
    <property type="molecule type" value="Genomic_DNA"/>
</dbReference>
<reference evidence="2" key="1">
    <citation type="submission" date="2021-06" db="EMBL/GenBank/DDBJ databases">
        <authorList>
            <person name="Kallberg Y."/>
            <person name="Tangrot J."/>
            <person name="Rosling A."/>
        </authorList>
    </citation>
    <scope>NUCLEOTIDE SEQUENCE</scope>
    <source>
        <strain evidence="2">FL130A</strain>
    </source>
</reference>
<keyword evidence="3" id="KW-1185">Reference proteome</keyword>
<dbReference type="Proteomes" id="UP000789508">
    <property type="component" value="Unassembled WGS sequence"/>
</dbReference>
<protein>
    <submittedName>
        <fullName evidence="2">400_t:CDS:1</fullName>
    </submittedName>
</protein>
<dbReference type="AlphaFoldDB" id="A0A9N9G9K0"/>
<feature type="coiled-coil region" evidence="1">
    <location>
        <begin position="126"/>
        <end position="203"/>
    </location>
</feature>
<dbReference type="OrthoDB" id="10648679at2759"/>
<evidence type="ECO:0000256" key="1">
    <source>
        <dbReference type="SAM" id="Coils"/>
    </source>
</evidence>
<organism evidence="2 3">
    <name type="scientific">Ambispora leptoticha</name>
    <dbReference type="NCBI Taxonomy" id="144679"/>
    <lineage>
        <taxon>Eukaryota</taxon>
        <taxon>Fungi</taxon>
        <taxon>Fungi incertae sedis</taxon>
        <taxon>Mucoromycota</taxon>
        <taxon>Glomeromycotina</taxon>
        <taxon>Glomeromycetes</taxon>
        <taxon>Archaeosporales</taxon>
        <taxon>Ambisporaceae</taxon>
        <taxon>Ambispora</taxon>
    </lineage>
</organism>
<gene>
    <name evidence="2" type="ORF">ALEPTO_LOCUS7700</name>
</gene>
<proteinExistence type="predicted"/>
<evidence type="ECO:0000313" key="2">
    <source>
        <dbReference type="EMBL" id="CAG8590940.1"/>
    </source>
</evidence>
<accession>A0A9N9G9K0</accession>
<sequence length="216" mass="24665">MHVESGVLMNAASVVMRAIQTNIDAMIERSGGKNEYEYKIEVKTEKVRDEKGGIEISESLDNKVLNEREDGAVVPTVKENYKGNKEEVSENLTEEEEIILRSRISSRRLTDGGQVNFVEYQQITPMEADKEQLKDLKKRVEAELEIRAKVEESSSNSSSQTLNKAGKGKINTFIKQVLEEKLIKEEKKEKEKLRQQLIKGYQAVAKSQKRQTEDEM</sequence>
<evidence type="ECO:0000313" key="3">
    <source>
        <dbReference type="Proteomes" id="UP000789508"/>
    </source>
</evidence>
<comment type="caution">
    <text evidence="2">The sequence shown here is derived from an EMBL/GenBank/DDBJ whole genome shotgun (WGS) entry which is preliminary data.</text>
</comment>
<keyword evidence="1" id="KW-0175">Coiled coil</keyword>